<dbReference type="InterPro" id="IPR018247">
    <property type="entry name" value="EF_Hand_1_Ca_BS"/>
</dbReference>
<dbReference type="Proteomes" id="UP000485621">
    <property type="component" value="Unassembled WGS sequence"/>
</dbReference>
<comment type="caution">
    <text evidence="1">The sequence shown here is derived from an EMBL/GenBank/DDBJ whole genome shotgun (WGS) entry which is preliminary data.</text>
</comment>
<evidence type="ECO:0008006" key="2">
    <source>
        <dbReference type="Google" id="ProtNLM"/>
    </source>
</evidence>
<sequence length="103" mass="12006">MLQKQINENRESLQQQEQQLTAYESATSYDKFLLVNDLEERITEMPWFEHIPKILQILQDIKNLDPNSDDVITLSDFNVSLDEITLKGRVSTLKALYYNSPTS</sequence>
<gene>
    <name evidence="1" type="ORF">BWY04_00035</name>
</gene>
<dbReference type="AlphaFoldDB" id="A0A1V5ZQN8"/>
<proteinExistence type="predicted"/>
<organism evidence="1">
    <name type="scientific">candidate division CPR1 bacterium ADurb.Bin160</name>
    <dbReference type="NCBI Taxonomy" id="1852826"/>
    <lineage>
        <taxon>Bacteria</taxon>
        <taxon>candidate division CPR1</taxon>
    </lineage>
</organism>
<reference evidence="1" key="1">
    <citation type="submission" date="2017-02" db="EMBL/GenBank/DDBJ databases">
        <title>Delving into the versatile metabolic prowess of the omnipresent phylum Bacteroidetes.</title>
        <authorList>
            <person name="Nobu M.K."/>
            <person name="Mei R."/>
            <person name="Narihiro T."/>
            <person name="Kuroda K."/>
            <person name="Liu W.-T."/>
        </authorList>
    </citation>
    <scope>NUCLEOTIDE SEQUENCE</scope>
    <source>
        <strain evidence="1">ADurb.Bin160</strain>
    </source>
</reference>
<accession>A0A1V5ZQN8</accession>
<evidence type="ECO:0000313" key="1">
    <source>
        <dbReference type="EMBL" id="OQB42599.1"/>
    </source>
</evidence>
<protein>
    <recommendedName>
        <fullName evidence="2">EF-hand domain-containing protein</fullName>
    </recommendedName>
</protein>
<dbReference type="PROSITE" id="PS00018">
    <property type="entry name" value="EF_HAND_1"/>
    <property type="match status" value="1"/>
</dbReference>
<name>A0A1V5ZQN8_9BACT</name>
<dbReference type="EMBL" id="MWDB01000001">
    <property type="protein sequence ID" value="OQB42599.1"/>
    <property type="molecule type" value="Genomic_DNA"/>
</dbReference>